<keyword evidence="2 7" id="KW-0349">Heme</keyword>
<reference evidence="10 11" key="1">
    <citation type="submission" date="2024-03" db="EMBL/GenBank/DDBJ databases">
        <title>The Acrasis kona genome and developmental transcriptomes reveal deep origins of eukaryotic multicellular pathways.</title>
        <authorList>
            <person name="Sheikh S."/>
            <person name="Fu C.-J."/>
            <person name="Brown M.W."/>
            <person name="Baldauf S.L."/>
        </authorList>
    </citation>
    <scope>NUCLEOTIDE SEQUENCE [LARGE SCALE GENOMIC DNA]</scope>
    <source>
        <strain evidence="10 11">ATCC MYA-3509</strain>
    </source>
</reference>
<comment type="cofactor">
    <cofactor evidence="7">
        <name>heme</name>
        <dbReference type="ChEBI" id="CHEBI:30413"/>
    </cofactor>
</comment>
<sequence length="510" mass="58504">MIQVIAALVLVIPILAFIAVKVIDHRARNRFKKVSKIAKHDTMPSAGLLDMFYSFFINPFLKQKEHQSMLVFNRYNKIGRDNGIYHSFFGTFDNINVVDPEAMKTVLLNPKTFPKFPLFLASERGLISRFLGRNLVFTEGEEWRTQRHIINPAFYDMSKFYKAFDSHIDKCLDNLEKDAETGPVNIPTHMTNMTIDILGMTVLGQDFGAQDGRLDAVIDSYLFLMKTSFQPLKILFSFLATLPTKSNRDFNQHLDRFDKFVFDIIEKTQNKHKNGEVKEDDPQTLLDLMLLSQDDESGAKLSMKSLRDNIVVFFVAGHETTASSLGFEFYRLGEKPQIQQKLYQEIKDTLNGDINNLTMELLLNMEYLDAFVKETMRFHPPATGVTGKIAAEDTTLCGYRIPKGTMISPSIYTVHHSDVYYGADVEDFRPERFLGAEGKKIHRFAHVPFSAGLRVCIGNNFSLIEQKLFLVKLLMKYEVQLTEGYQYKTQMGTPIMCMDDNFSVNLKKRQ</sequence>
<keyword evidence="5 7" id="KW-0408">Iron</keyword>
<evidence type="ECO:0000256" key="5">
    <source>
        <dbReference type="ARBA" id="ARBA00023004"/>
    </source>
</evidence>
<dbReference type="PANTHER" id="PTHR24291">
    <property type="entry name" value="CYTOCHROME P450 FAMILY 4"/>
    <property type="match status" value="1"/>
</dbReference>
<gene>
    <name evidence="10" type="ORF">AKO1_014639</name>
</gene>
<evidence type="ECO:0000256" key="8">
    <source>
        <dbReference type="RuleBase" id="RU000461"/>
    </source>
</evidence>
<comment type="similarity">
    <text evidence="1 8">Belongs to the cytochrome P450 family.</text>
</comment>
<dbReference type="EMBL" id="JAOPGA020000947">
    <property type="protein sequence ID" value="KAL0483294.1"/>
    <property type="molecule type" value="Genomic_DNA"/>
</dbReference>
<feature type="transmembrane region" description="Helical" evidence="9">
    <location>
        <begin position="43"/>
        <end position="61"/>
    </location>
</feature>
<dbReference type="PRINTS" id="PR00385">
    <property type="entry name" value="P450"/>
</dbReference>
<name>A0AAW2Z1L3_9EUKA</name>
<dbReference type="GO" id="GO:0004497">
    <property type="term" value="F:monooxygenase activity"/>
    <property type="evidence" value="ECO:0007669"/>
    <property type="project" value="UniProtKB-KW"/>
</dbReference>
<dbReference type="PRINTS" id="PR00463">
    <property type="entry name" value="EP450I"/>
</dbReference>
<dbReference type="PANTHER" id="PTHR24291:SF50">
    <property type="entry name" value="BIFUNCTIONAL ALBAFLAVENONE MONOOXYGENASE_TERPENE SYNTHASE"/>
    <property type="match status" value="1"/>
</dbReference>
<evidence type="ECO:0000256" key="4">
    <source>
        <dbReference type="ARBA" id="ARBA00023002"/>
    </source>
</evidence>
<keyword evidence="9" id="KW-0812">Transmembrane</keyword>
<feature type="transmembrane region" description="Helical" evidence="9">
    <location>
        <begin position="6"/>
        <end position="23"/>
    </location>
</feature>
<evidence type="ECO:0000256" key="3">
    <source>
        <dbReference type="ARBA" id="ARBA00022723"/>
    </source>
</evidence>
<dbReference type="AlphaFoldDB" id="A0AAW2Z1L3"/>
<dbReference type="GO" id="GO:0020037">
    <property type="term" value="F:heme binding"/>
    <property type="evidence" value="ECO:0007669"/>
    <property type="project" value="InterPro"/>
</dbReference>
<dbReference type="InterPro" id="IPR017972">
    <property type="entry name" value="Cyt_P450_CS"/>
</dbReference>
<dbReference type="Proteomes" id="UP001431209">
    <property type="component" value="Unassembled WGS sequence"/>
</dbReference>
<dbReference type="InterPro" id="IPR050196">
    <property type="entry name" value="Cytochrome_P450_Monoox"/>
</dbReference>
<keyword evidence="9" id="KW-0472">Membrane</keyword>
<dbReference type="SUPFAM" id="SSF48264">
    <property type="entry name" value="Cytochrome P450"/>
    <property type="match status" value="1"/>
</dbReference>
<evidence type="ECO:0000313" key="10">
    <source>
        <dbReference type="EMBL" id="KAL0483294.1"/>
    </source>
</evidence>
<keyword evidence="9" id="KW-1133">Transmembrane helix</keyword>
<proteinExistence type="inferred from homology"/>
<evidence type="ECO:0000256" key="2">
    <source>
        <dbReference type="ARBA" id="ARBA00022617"/>
    </source>
</evidence>
<evidence type="ECO:0000256" key="1">
    <source>
        <dbReference type="ARBA" id="ARBA00010617"/>
    </source>
</evidence>
<keyword evidence="11" id="KW-1185">Reference proteome</keyword>
<dbReference type="GO" id="GO:0005506">
    <property type="term" value="F:iron ion binding"/>
    <property type="evidence" value="ECO:0007669"/>
    <property type="project" value="InterPro"/>
</dbReference>
<organism evidence="10 11">
    <name type="scientific">Acrasis kona</name>
    <dbReference type="NCBI Taxonomy" id="1008807"/>
    <lineage>
        <taxon>Eukaryota</taxon>
        <taxon>Discoba</taxon>
        <taxon>Heterolobosea</taxon>
        <taxon>Tetramitia</taxon>
        <taxon>Eutetramitia</taxon>
        <taxon>Acrasidae</taxon>
        <taxon>Acrasis</taxon>
    </lineage>
</organism>
<keyword evidence="4 8" id="KW-0560">Oxidoreductase</keyword>
<dbReference type="Gene3D" id="1.10.630.10">
    <property type="entry name" value="Cytochrome P450"/>
    <property type="match status" value="1"/>
</dbReference>
<dbReference type="InterPro" id="IPR001128">
    <property type="entry name" value="Cyt_P450"/>
</dbReference>
<comment type="caution">
    <text evidence="10">The sequence shown here is derived from an EMBL/GenBank/DDBJ whole genome shotgun (WGS) entry which is preliminary data.</text>
</comment>
<dbReference type="GO" id="GO:0016705">
    <property type="term" value="F:oxidoreductase activity, acting on paired donors, with incorporation or reduction of molecular oxygen"/>
    <property type="evidence" value="ECO:0007669"/>
    <property type="project" value="InterPro"/>
</dbReference>
<evidence type="ECO:0000256" key="6">
    <source>
        <dbReference type="ARBA" id="ARBA00023033"/>
    </source>
</evidence>
<feature type="binding site" description="axial binding residue" evidence="7">
    <location>
        <position position="456"/>
    </location>
    <ligand>
        <name>heme</name>
        <dbReference type="ChEBI" id="CHEBI:30413"/>
    </ligand>
    <ligandPart>
        <name>Fe</name>
        <dbReference type="ChEBI" id="CHEBI:18248"/>
    </ligandPart>
</feature>
<accession>A0AAW2Z1L3</accession>
<keyword evidence="3 7" id="KW-0479">Metal-binding</keyword>
<dbReference type="InterPro" id="IPR036396">
    <property type="entry name" value="Cyt_P450_sf"/>
</dbReference>
<dbReference type="InterPro" id="IPR002401">
    <property type="entry name" value="Cyt_P450_E_grp-I"/>
</dbReference>
<dbReference type="PROSITE" id="PS00086">
    <property type="entry name" value="CYTOCHROME_P450"/>
    <property type="match status" value="1"/>
</dbReference>
<protein>
    <submittedName>
        <fullName evidence="10">Cytochrome P450</fullName>
    </submittedName>
</protein>
<dbReference type="Pfam" id="PF00067">
    <property type="entry name" value="p450"/>
    <property type="match status" value="1"/>
</dbReference>
<evidence type="ECO:0000256" key="9">
    <source>
        <dbReference type="SAM" id="Phobius"/>
    </source>
</evidence>
<evidence type="ECO:0000313" key="11">
    <source>
        <dbReference type="Proteomes" id="UP001431209"/>
    </source>
</evidence>
<keyword evidence="6 8" id="KW-0503">Monooxygenase</keyword>
<evidence type="ECO:0000256" key="7">
    <source>
        <dbReference type="PIRSR" id="PIRSR602401-1"/>
    </source>
</evidence>